<evidence type="ECO:0000313" key="2">
    <source>
        <dbReference type="EMBL" id="CAA9345840.1"/>
    </source>
</evidence>
<evidence type="ECO:0000256" key="1">
    <source>
        <dbReference type="SAM" id="MobiDB-lite"/>
    </source>
</evidence>
<reference evidence="2" key="1">
    <citation type="submission" date="2020-02" db="EMBL/GenBank/DDBJ databases">
        <authorList>
            <person name="Meier V. D."/>
        </authorList>
    </citation>
    <scope>NUCLEOTIDE SEQUENCE</scope>
    <source>
        <strain evidence="2">AVDCRST_MAG29</strain>
    </source>
</reference>
<organism evidence="2">
    <name type="scientific">uncultured Nocardioidaceae bacterium</name>
    <dbReference type="NCBI Taxonomy" id="253824"/>
    <lineage>
        <taxon>Bacteria</taxon>
        <taxon>Bacillati</taxon>
        <taxon>Actinomycetota</taxon>
        <taxon>Actinomycetes</taxon>
        <taxon>Propionibacteriales</taxon>
        <taxon>Nocardioidaceae</taxon>
        <taxon>environmental samples</taxon>
    </lineage>
</organism>
<accession>A0A6J4LZR1</accession>
<name>A0A6J4LZR1_9ACTN</name>
<protein>
    <submittedName>
        <fullName evidence="2">Uncharacterized protein</fullName>
    </submittedName>
</protein>
<gene>
    <name evidence="2" type="ORF">AVDCRST_MAG29-1872</name>
</gene>
<proteinExistence type="predicted"/>
<feature type="region of interest" description="Disordered" evidence="1">
    <location>
        <begin position="1"/>
        <end position="40"/>
    </location>
</feature>
<dbReference type="AlphaFoldDB" id="A0A6J4LZR1"/>
<dbReference type="EMBL" id="CADCUG010000117">
    <property type="protein sequence ID" value="CAA9345840.1"/>
    <property type="molecule type" value="Genomic_DNA"/>
</dbReference>
<sequence length="40" mass="4235">MDDTATTPEPDERAAAGNPDVQDDPNDEVDQDAEPPEPGI</sequence>
<feature type="compositionally biased region" description="Acidic residues" evidence="1">
    <location>
        <begin position="21"/>
        <end position="40"/>
    </location>
</feature>